<gene>
    <name evidence="2" type="ORF">ELS83_21205</name>
</gene>
<dbReference type="RefSeq" id="WP_171597573.1">
    <property type="nucleotide sequence ID" value="NZ_RZNH01000070.1"/>
</dbReference>
<evidence type="ECO:0000259" key="1">
    <source>
        <dbReference type="Pfam" id="PF20041"/>
    </source>
</evidence>
<sequence>MFRFVGTTGSNYAGDIALDDIRVIAIKSSSVTPSTDKNYVHTIVPQSNQGVSGPIMESITYLDGLGRNDQSIQVGASPNGKDLIQPVVYDAHGRESKAYLPFAGNSSNGAYYSNETQVSNWTQHFGSSQDDYAYSKTVFENSPLNRVLAQGAPGSDWQPTFNGSIPTFSGHTVKMEYDCNTNNEVLNFNVDNITATSNTYYGVNQLYKTVTKDENWTSGKSHTTEEFKDKQGQVVLKRSWLDESTAVNTYYVYDDFGLLRYVLPPKAFESGSTTVTSTELTQLCYQYEYDHRNRMIKKTLPGAEPVYMLYDSRDRLVMTRDGNLENNGQWMYTLYDDLNRAKETGVCSGGSFASLQSSVNASSNYIPSGRTAHTYTYYDDYSVSSGWGYAYTEPSGFSANTQASDVTGMVTATQTKNLESGAWLREVMYYDKYGRVLQSYKKNHLGGYDRITNLYDFTGTVTKTEQYHKRLSSSSAITITQRFEYDHVKRLTKAYHKIGSQAEVLMVENQYDELGQLIEKDVHESIQSIDYRYNIRGWLTSINSSSLASSGSLNNEVGDLFGMELCYNEYVSGLSGTADEQFNGNISAVKWKNSSQSSIQGYLFNYDALNRLKKADYKYYSSNWVNSANYDVYGNVSGKIGYDLNGNISSLVRKNGSGTIIDNLTYTYTGNQLKKVEDAAGNDGFKELVSNSVEYQFDDNGNLIDDDNRGHVISYNLLNLPKSLNGGLLRYEYSAAGEKLRKVYGSTTTDYIGNFVYVNNALAYIITSEGRIVKPGATYLYEYNLKDHLGNTRVSFQVNQVASVLQNQDYYPFGMSMNLVQNDNRYLYNGKELQDDLINGDNLDWYDYGARMYDPSLGRWHVVDPLADEFSNVNQSPYQYCENEPINRVDPDGRDDWFVRGSTLVKLKETNDKFHRIYKRNESGKRVPWYTTNGQNLSGKRYGRRSRTQNIFKRIDFVGTLTLPKNKEALKDMKERAEKMGFSDSFEGLIMSTNDYNEVATNRGDPHPLQAMFDSLKKLYEIYFKDNKEEDNKEEAESSKQKTEGAKKLLKDAASGNLEQGMYVWNGSQWVKQ</sequence>
<dbReference type="Gene3D" id="2.180.10.10">
    <property type="entry name" value="RHS repeat-associated core"/>
    <property type="match status" value="1"/>
</dbReference>
<name>A0ABX1X1T1_9BACT</name>
<proteinExistence type="predicted"/>
<dbReference type="NCBIfam" id="TIGR03696">
    <property type="entry name" value="Rhs_assc_core"/>
    <property type="match status" value="1"/>
</dbReference>
<evidence type="ECO:0000313" key="3">
    <source>
        <dbReference type="Proteomes" id="UP000732105"/>
    </source>
</evidence>
<comment type="caution">
    <text evidence="2">The sequence shown here is derived from an EMBL/GenBank/DDBJ whole genome shotgun (WGS) entry which is preliminary data.</text>
</comment>
<dbReference type="EMBL" id="RZNH01000070">
    <property type="protein sequence ID" value="NOU62317.1"/>
    <property type="molecule type" value="Genomic_DNA"/>
</dbReference>
<dbReference type="InterPro" id="IPR022385">
    <property type="entry name" value="Rhs_assc_core"/>
</dbReference>
<protein>
    <submittedName>
        <fullName evidence="2">RHS repeat-associated core domain-containing protein</fullName>
    </submittedName>
</protein>
<accession>A0ABX1X1T1</accession>
<dbReference type="InterPro" id="IPR045619">
    <property type="entry name" value="DUF6443"/>
</dbReference>
<reference evidence="2 3" key="1">
    <citation type="submission" date="2018-12" db="EMBL/GenBank/DDBJ databases">
        <title>Marinifilum JC070 sp. nov., a marine bacterium isolated from Yongle Blue Hole in the South China Sea.</title>
        <authorList>
            <person name="Fu T."/>
        </authorList>
    </citation>
    <scope>NUCLEOTIDE SEQUENCE [LARGE SCALE GENOMIC DNA]</scope>
    <source>
        <strain evidence="2 3">JC070</strain>
    </source>
</reference>
<organism evidence="2 3">
    <name type="scientific">Marinifilum caeruleilacunae</name>
    <dbReference type="NCBI Taxonomy" id="2499076"/>
    <lineage>
        <taxon>Bacteria</taxon>
        <taxon>Pseudomonadati</taxon>
        <taxon>Bacteroidota</taxon>
        <taxon>Bacteroidia</taxon>
        <taxon>Marinilabiliales</taxon>
        <taxon>Marinifilaceae</taxon>
    </lineage>
</organism>
<dbReference type="PANTHER" id="PTHR32305">
    <property type="match status" value="1"/>
</dbReference>
<keyword evidence="3" id="KW-1185">Reference proteome</keyword>
<dbReference type="InterPro" id="IPR050708">
    <property type="entry name" value="T6SS_VgrG/RHS"/>
</dbReference>
<feature type="domain" description="DUF6443" evidence="1">
    <location>
        <begin position="53"/>
        <end position="160"/>
    </location>
</feature>
<evidence type="ECO:0000313" key="2">
    <source>
        <dbReference type="EMBL" id="NOU62317.1"/>
    </source>
</evidence>
<dbReference type="Proteomes" id="UP000732105">
    <property type="component" value="Unassembled WGS sequence"/>
</dbReference>
<dbReference type="Pfam" id="PF20041">
    <property type="entry name" value="DUF6443"/>
    <property type="match status" value="1"/>
</dbReference>
<dbReference type="PANTHER" id="PTHR32305:SF15">
    <property type="entry name" value="PROTEIN RHSA-RELATED"/>
    <property type="match status" value="1"/>
</dbReference>